<dbReference type="RefSeq" id="WP_130474811.1">
    <property type="nucleotide sequence ID" value="NZ_SFCC01000004.1"/>
</dbReference>
<comment type="caution">
    <text evidence="1">The sequence shown here is derived from an EMBL/GenBank/DDBJ whole genome shotgun (WGS) entry which is preliminary data.</text>
</comment>
<evidence type="ECO:0008006" key="3">
    <source>
        <dbReference type="Google" id="ProtNLM"/>
    </source>
</evidence>
<dbReference type="OrthoDB" id="3695257at2"/>
<evidence type="ECO:0000313" key="2">
    <source>
        <dbReference type="Proteomes" id="UP000292003"/>
    </source>
</evidence>
<proteinExistence type="predicted"/>
<protein>
    <recommendedName>
        <fullName evidence="3">ESX-1 secretion-associated protein</fullName>
    </recommendedName>
</protein>
<dbReference type="Proteomes" id="UP000292003">
    <property type="component" value="Unassembled WGS sequence"/>
</dbReference>
<gene>
    <name evidence="1" type="ORF">EWH70_08840</name>
</gene>
<organism evidence="1 2">
    <name type="scientific">Amycolatopsis suaedae</name>
    <dbReference type="NCBI Taxonomy" id="2510978"/>
    <lineage>
        <taxon>Bacteria</taxon>
        <taxon>Bacillati</taxon>
        <taxon>Actinomycetota</taxon>
        <taxon>Actinomycetes</taxon>
        <taxon>Pseudonocardiales</taxon>
        <taxon>Pseudonocardiaceae</taxon>
        <taxon>Amycolatopsis</taxon>
    </lineage>
</organism>
<name>A0A4Q7JC45_9PSEU</name>
<dbReference type="EMBL" id="SFCC01000004">
    <property type="protein sequence ID" value="RZQ64093.1"/>
    <property type="molecule type" value="Genomic_DNA"/>
</dbReference>
<sequence>MSDFRLDAEILAGYVRTIEGAAADLGAAVSVLDGDAVGNDAFGPLGKEVGADGAYARAAEALRRQLDDGCRAVRSAADALRTVTAMHTGGDEDAGAQIGKADQR</sequence>
<dbReference type="AlphaFoldDB" id="A0A4Q7JC45"/>
<accession>A0A4Q7JC45</accession>
<evidence type="ECO:0000313" key="1">
    <source>
        <dbReference type="EMBL" id="RZQ64093.1"/>
    </source>
</evidence>
<reference evidence="1 2" key="1">
    <citation type="submission" date="2019-02" db="EMBL/GenBank/DDBJ databases">
        <title>Draft genome sequence of Amycolatopsis sp. 8-3EHSu isolated from roots of Suaeda maritima.</title>
        <authorList>
            <person name="Duangmal K."/>
            <person name="Chantavorakit T."/>
        </authorList>
    </citation>
    <scope>NUCLEOTIDE SEQUENCE [LARGE SCALE GENOMIC DNA]</scope>
    <source>
        <strain evidence="1 2">8-3EHSu</strain>
    </source>
</reference>
<keyword evidence="2" id="KW-1185">Reference proteome</keyword>